<reference evidence="6" key="1">
    <citation type="submission" date="2024-07" db="EMBL/GenBank/DDBJ databases">
        <authorList>
            <person name="fu j."/>
        </authorList>
    </citation>
    <scope>NUCLEOTIDE SEQUENCE</scope>
    <source>
        <strain evidence="6">P10A9</strain>
    </source>
</reference>
<keyword evidence="4" id="KW-0804">Transcription</keyword>
<dbReference type="PANTHER" id="PTHR30126">
    <property type="entry name" value="HTH-TYPE TRANSCRIPTIONAL REGULATOR"/>
    <property type="match status" value="1"/>
</dbReference>
<dbReference type="PROSITE" id="PS50931">
    <property type="entry name" value="HTH_LYSR"/>
    <property type="match status" value="1"/>
</dbReference>
<dbReference type="InterPro" id="IPR036390">
    <property type="entry name" value="WH_DNA-bd_sf"/>
</dbReference>
<sequence>MTVRDWDLRHYRFLAALAAEGSIGGAARTTGMAQPNASRLLDQMERSAGFPLARRTPRGTMLTDRGRVVAGLAAEVAEAAESVARSVQALEGGRGALHLCASLTVAEHLMPGWLATAQQRLAGVTTTLDVGNSDEVFDRLRTGAADLGFVEGPTVQTGFRYLEVGRDELVVVVRPDHAWAHDGGVSPQAVARAGLVVREPGSGTRQTADLALAPFGAGDRFEVGSNAALAASVAAGLGPGVVSRLAVQMAIRAGRLVEVPTPGLRLGRVLRAVWRAGSPLEPAAQEFLGIAVAVP</sequence>
<dbReference type="Gene3D" id="3.40.190.10">
    <property type="entry name" value="Periplasmic binding protein-like II"/>
    <property type="match status" value="2"/>
</dbReference>
<evidence type="ECO:0000256" key="3">
    <source>
        <dbReference type="ARBA" id="ARBA00023125"/>
    </source>
</evidence>
<dbReference type="RefSeq" id="WP_369047319.1">
    <property type="nucleotide sequence ID" value="NZ_CP163302.1"/>
</dbReference>
<dbReference type="InterPro" id="IPR036388">
    <property type="entry name" value="WH-like_DNA-bd_sf"/>
</dbReference>
<evidence type="ECO:0000313" key="6">
    <source>
        <dbReference type="EMBL" id="XDP47211.1"/>
    </source>
</evidence>
<dbReference type="Pfam" id="PF00126">
    <property type="entry name" value="HTH_1"/>
    <property type="match status" value="1"/>
</dbReference>
<dbReference type="SUPFAM" id="SSF53850">
    <property type="entry name" value="Periplasmic binding protein-like II"/>
    <property type="match status" value="1"/>
</dbReference>
<dbReference type="GO" id="GO:0000976">
    <property type="term" value="F:transcription cis-regulatory region binding"/>
    <property type="evidence" value="ECO:0007669"/>
    <property type="project" value="TreeGrafter"/>
</dbReference>
<evidence type="ECO:0000256" key="2">
    <source>
        <dbReference type="ARBA" id="ARBA00023015"/>
    </source>
</evidence>
<protein>
    <submittedName>
        <fullName evidence="6">LysR family transcriptional regulator</fullName>
    </submittedName>
</protein>
<dbReference type="AlphaFoldDB" id="A0AB39L8N7"/>
<dbReference type="Pfam" id="PF03466">
    <property type="entry name" value="LysR_substrate"/>
    <property type="match status" value="1"/>
</dbReference>
<evidence type="ECO:0000256" key="1">
    <source>
        <dbReference type="ARBA" id="ARBA00009437"/>
    </source>
</evidence>
<dbReference type="EMBL" id="CP163302">
    <property type="protein sequence ID" value="XDP47211.1"/>
    <property type="molecule type" value="Genomic_DNA"/>
</dbReference>
<evidence type="ECO:0000256" key="4">
    <source>
        <dbReference type="ARBA" id="ARBA00023163"/>
    </source>
</evidence>
<dbReference type="InterPro" id="IPR000847">
    <property type="entry name" value="LysR_HTH_N"/>
</dbReference>
<dbReference type="GO" id="GO:0003700">
    <property type="term" value="F:DNA-binding transcription factor activity"/>
    <property type="evidence" value="ECO:0007669"/>
    <property type="project" value="InterPro"/>
</dbReference>
<dbReference type="KEGG" id="spue:AB5L97_09655"/>
<accession>A0AB39L8N7</accession>
<comment type="similarity">
    <text evidence="1">Belongs to the LysR transcriptional regulatory family.</text>
</comment>
<evidence type="ECO:0000259" key="5">
    <source>
        <dbReference type="PROSITE" id="PS50931"/>
    </source>
</evidence>
<keyword evidence="2" id="KW-0805">Transcription regulation</keyword>
<proteinExistence type="inferred from homology"/>
<name>A0AB39L8N7_9MICC</name>
<dbReference type="Gene3D" id="1.10.10.10">
    <property type="entry name" value="Winged helix-like DNA-binding domain superfamily/Winged helix DNA-binding domain"/>
    <property type="match status" value="1"/>
</dbReference>
<dbReference type="InterPro" id="IPR005119">
    <property type="entry name" value="LysR_subst-bd"/>
</dbReference>
<organism evidence="6">
    <name type="scientific">Sinomonas puerhi</name>
    <dbReference type="NCBI Taxonomy" id="3238584"/>
    <lineage>
        <taxon>Bacteria</taxon>
        <taxon>Bacillati</taxon>
        <taxon>Actinomycetota</taxon>
        <taxon>Actinomycetes</taxon>
        <taxon>Micrococcales</taxon>
        <taxon>Micrococcaceae</taxon>
        <taxon>Sinomonas</taxon>
    </lineage>
</organism>
<feature type="domain" description="HTH lysR-type" evidence="5">
    <location>
        <begin position="6"/>
        <end position="63"/>
    </location>
</feature>
<dbReference type="PANTHER" id="PTHR30126:SF39">
    <property type="entry name" value="HTH-TYPE TRANSCRIPTIONAL REGULATOR CYSL"/>
    <property type="match status" value="1"/>
</dbReference>
<dbReference type="SUPFAM" id="SSF46785">
    <property type="entry name" value="Winged helix' DNA-binding domain"/>
    <property type="match status" value="1"/>
</dbReference>
<keyword evidence="3" id="KW-0238">DNA-binding</keyword>
<gene>
    <name evidence="6" type="ORF">AB5L97_09655</name>
</gene>